<evidence type="ECO:0000256" key="5">
    <source>
        <dbReference type="ARBA" id="ARBA00023128"/>
    </source>
</evidence>
<dbReference type="Proteomes" id="UP000807504">
    <property type="component" value="Unassembled WGS sequence"/>
</dbReference>
<keyword evidence="8" id="KW-1185">Reference proteome</keyword>
<keyword evidence="5" id="KW-0496">Mitochondrion</keyword>
<evidence type="ECO:0000313" key="7">
    <source>
        <dbReference type="EMBL" id="KAF8795708.1"/>
    </source>
</evidence>
<dbReference type="GO" id="GO:0005739">
    <property type="term" value="C:mitochondrion"/>
    <property type="evidence" value="ECO:0007669"/>
    <property type="project" value="UniProtKB-SubCell"/>
</dbReference>
<dbReference type="AlphaFoldDB" id="A0A8T0FZT8"/>
<evidence type="ECO:0000256" key="2">
    <source>
        <dbReference type="ARBA" id="ARBA00010901"/>
    </source>
</evidence>
<evidence type="ECO:0000313" key="8">
    <source>
        <dbReference type="Proteomes" id="UP000807504"/>
    </source>
</evidence>
<gene>
    <name evidence="7" type="ORF">HNY73_000175</name>
</gene>
<reference evidence="7" key="1">
    <citation type="journal article" date="2020" name="bioRxiv">
        <title>Chromosome-level reference genome of the European wasp spider Argiope bruennichi: a resource for studies on range expansion and evolutionary adaptation.</title>
        <authorList>
            <person name="Sheffer M.M."/>
            <person name="Hoppe A."/>
            <person name="Krehenwinkel H."/>
            <person name="Uhl G."/>
            <person name="Kuss A.W."/>
            <person name="Jensen L."/>
            <person name="Jensen C."/>
            <person name="Gillespie R.G."/>
            <person name="Hoff K.J."/>
            <person name="Prost S."/>
        </authorList>
    </citation>
    <scope>NUCLEOTIDE SEQUENCE</scope>
</reference>
<comment type="subcellular location">
    <subcellularLocation>
        <location evidence="1">Mitochondrion</location>
    </subcellularLocation>
</comment>
<reference evidence="7" key="2">
    <citation type="submission" date="2020-06" db="EMBL/GenBank/DDBJ databases">
        <authorList>
            <person name="Sheffer M."/>
        </authorList>
    </citation>
    <scope>NUCLEOTIDE SEQUENCE</scope>
</reference>
<organism evidence="7 8">
    <name type="scientific">Argiope bruennichi</name>
    <name type="common">Wasp spider</name>
    <name type="synonym">Aranea bruennichi</name>
    <dbReference type="NCBI Taxonomy" id="94029"/>
    <lineage>
        <taxon>Eukaryota</taxon>
        <taxon>Metazoa</taxon>
        <taxon>Ecdysozoa</taxon>
        <taxon>Arthropoda</taxon>
        <taxon>Chelicerata</taxon>
        <taxon>Arachnida</taxon>
        <taxon>Araneae</taxon>
        <taxon>Araneomorphae</taxon>
        <taxon>Entelegynae</taxon>
        <taxon>Araneoidea</taxon>
        <taxon>Araneidae</taxon>
        <taxon>Argiope</taxon>
    </lineage>
</organism>
<dbReference type="GO" id="GO:0042030">
    <property type="term" value="F:ATPase inhibitor activity"/>
    <property type="evidence" value="ECO:0007669"/>
    <property type="project" value="InterPro"/>
</dbReference>
<evidence type="ECO:0000256" key="6">
    <source>
        <dbReference type="ARBA" id="ARBA00030036"/>
    </source>
</evidence>
<comment type="caution">
    <text evidence="7">The sequence shown here is derived from an EMBL/GenBank/DDBJ whole genome shotgun (WGS) entry which is preliminary data.</text>
</comment>
<comment type="similarity">
    <text evidence="2">Belongs to the ATPase inhibitor family.</text>
</comment>
<dbReference type="InterPro" id="IPR007648">
    <property type="entry name" value="ATPase_inhibitor_mt"/>
</dbReference>
<sequence>MSFSDLINFKVSVEEFSSNQRGTEIEEKEYLIQTNLALNRLEMCKCRTYCSAGEWGSGAGKGGGAGGAVREAGGSFGKLQAAREEEYFRKLQRKQLLDLKKQINKEILLNQKLIHQHRESIARLEDRIAELVEQNESAE</sequence>
<dbReference type="Gene3D" id="1.20.5.500">
    <property type="entry name" value="Single helix bin"/>
    <property type="match status" value="1"/>
</dbReference>
<evidence type="ECO:0000256" key="4">
    <source>
        <dbReference type="ARBA" id="ARBA00023054"/>
    </source>
</evidence>
<dbReference type="PANTHER" id="PTHR48417">
    <property type="entry name" value="ATP SYNTHASE F1 SUBUNIT EPSILON"/>
    <property type="match status" value="1"/>
</dbReference>
<accession>A0A8T0FZT8</accession>
<evidence type="ECO:0000256" key="1">
    <source>
        <dbReference type="ARBA" id="ARBA00004173"/>
    </source>
</evidence>
<dbReference type="PANTHER" id="PTHR48417:SF1">
    <property type="entry name" value="ATP SYNTHASE F1 SUBUNIT EPSILON"/>
    <property type="match status" value="1"/>
</dbReference>
<keyword evidence="3" id="KW-0809">Transit peptide</keyword>
<proteinExistence type="inferred from homology"/>
<protein>
    <recommendedName>
        <fullName evidence="6">ATP synthase F1 subunit epsilon</fullName>
    </recommendedName>
</protein>
<evidence type="ECO:0000256" key="3">
    <source>
        <dbReference type="ARBA" id="ARBA00022946"/>
    </source>
</evidence>
<name>A0A8T0FZT8_ARGBR</name>
<dbReference type="FunFam" id="1.20.5.500:FF:000007">
    <property type="entry name" value="ATPase inhibitor, putative"/>
    <property type="match status" value="1"/>
</dbReference>
<dbReference type="EMBL" id="JABXBU010000001">
    <property type="protein sequence ID" value="KAF8795708.1"/>
    <property type="molecule type" value="Genomic_DNA"/>
</dbReference>
<dbReference type="Pfam" id="PF04568">
    <property type="entry name" value="IATP"/>
    <property type="match status" value="1"/>
</dbReference>
<keyword evidence="4" id="KW-0175">Coiled coil</keyword>
<dbReference type="SUPFAM" id="SSF64602">
    <property type="entry name" value="F1 ATPase inhibitor, IF1, C-terminal domain"/>
    <property type="match status" value="1"/>
</dbReference>